<dbReference type="GO" id="GO:0006508">
    <property type="term" value="P:proteolysis"/>
    <property type="evidence" value="ECO:0007669"/>
    <property type="project" value="InterPro"/>
</dbReference>
<evidence type="ECO:0000256" key="1">
    <source>
        <dbReference type="ARBA" id="ARBA00022801"/>
    </source>
</evidence>
<keyword evidence="4" id="KW-1185">Reference proteome</keyword>
<feature type="domain" description="Peptidase S9 prolyl oligopeptidase catalytic" evidence="2">
    <location>
        <begin position="10"/>
        <end position="137"/>
    </location>
</feature>
<dbReference type="InterPro" id="IPR001375">
    <property type="entry name" value="Peptidase_S9_cat"/>
</dbReference>
<evidence type="ECO:0000313" key="4">
    <source>
        <dbReference type="Proteomes" id="UP000013827"/>
    </source>
</evidence>
<dbReference type="PANTHER" id="PTHR42776:SF27">
    <property type="entry name" value="DIPEPTIDYL PEPTIDASE FAMILY MEMBER 6"/>
    <property type="match status" value="1"/>
</dbReference>
<organism evidence="3 4">
    <name type="scientific">Emiliania huxleyi (strain CCMP1516)</name>
    <dbReference type="NCBI Taxonomy" id="280463"/>
    <lineage>
        <taxon>Eukaryota</taxon>
        <taxon>Haptista</taxon>
        <taxon>Haptophyta</taxon>
        <taxon>Prymnesiophyceae</taxon>
        <taxon>Isochrysidales</taxon>
        <taxon>Noelaerhabdaceae</taxon>
        <taxon>Emiliania</taxon>
    </lineage>
</organism>
<dbReference type="PANTHER" id="PTHR42776">
    <property type="entry name" value="SERINE PEPTIDASE S9 FAMILY MEMBER"/>
    <property type="match status" value="1"/>
</dbReference>
<protein>
    <recommendedName>
        <fullName evidence="2">Peptidase S9 prolyl oligopeptidase catalytic domain-containing protein</fullName>
    </recommendedName>
</protein>
<dbReference type="Pfam" id="PF00326">
    <property type="entry name" value="Peptidase_S9"/>
    <property type="match status" value="1"/>
</dbReference>
<sequence length="153" mass="16999">MCLLQHVGGESVFSCGVSMAGIADWYVQQRHTEVRYYDYALMGGWVYEKEVAARAREASPITRAAELRAPILVLHGDKDIDVPFQQVPPFVEALRRSTHGGAAVEYHAYPGEGHGIAGTEAQADVLDRLRTFLRVNLKPWDFTDNPHGEVAAY</sequence>
<dbReference type="InterPro" id="IPR029058">
    <property type="entry name" value="AB_hydrolase_fold"/>
</dbReference>
<dbReference type="EnsemblProtists" id="EOD19902">
    <property type="protein sequence ID" value="EOD19902"/>
    <property type="gene ID" value="EMIHUDRAFT_444787"/>
</dbReference>
<reference evidence="3" key="2">
    <citation type="submission" date="2024-10" db="UniProtKB">
        <authorList>
            <consortium name="EnsemblProtists"/>
        </authorList>
    </citation>
    <scope>IDENTIFICATION</scope>
</reference>
<keyword evidence="1" id="KW-0378">Hydrolase</keyword>
<dbReference type="GeneID" id="17276399"/>
<dbReference type="KEGG" id="ehx:EMIHUDRAFT_444787"/>
<dbReference type="EnsemblProtists" id="EOD31126">
    <property type="protein sequence ID" value="EOD31126"/>
    <property type="gene ID" value="EMIHUDRAFT_434404"/>
</dbReference>
<name>A0A0D3J8R7_EMIH1</name>
<dbReference type="eggNOG" id="ENOG502SYN1">
    <property type="taxonomic scope" value="Eukaryota"/>
</dbReference>
<dbReference type="RefSeq" id="XP_005783555.1">
    <property type="nucleotide sequence ID" value="XM_005783498.1"/>
</dbReference>
<dbReference type="RefSeq" id="XP_005772331.1">
    <property type="nucleotide sequence ID" value="XM_005772274.1"/>
</dbReference>
<accession>A0A0D3J8R7</accession>
<dbReference type="HOGENOM" id="CLU_1716662_0_0_1"/>
<evidence type="ECO:0000313" key="3">
    <source>
        <dbReference type="EnsemblProtists" id="EOD19902"/>
    </source>
</evidence>
<dbReference type="AlphaFoldDB" id="A0A0D3J8R7"/>
<dbReference type="GO" id="GO:0004252">
    <property type="term" value="F:serine-type endopeptidase activity"/>
    <property type="evidence" value="ECO:0007669"/>
    <property type="project" value="TreeGrafter"/>
</dbReference>
<reference evidence="4" key="1">
    <citation type="journal article" date="2013" name="Nature">
        <title>Pan genome of the phytoplankton Emiliania underpins its global distribution.</title>
        <authorList>
            <person name="Read B.A."/>
            <person name="Kegel J."/>
            <person name="Klute M.J."/>
            <person name="Kuo A."/>
            <person name="Lefebvre S.C."/>
            <person name="Maumus F."/>
            <person name="Mayer C."/>
            <person name="Miller J."/>
            <person name="Monier A."/>
            <person name="Salamov A."/>
            <person name="Young J."/>
            <person name="Aguilar M."/>
            <person name="Claverie J.M."/>
            <person name="Frickenhaus S."/>
            <person name="Gonzalez K."/>
            <person name="Herman E.K."/>
            <person name="Lin Y.C."/>
            <person name="Napier J."/>
            <person name="Ogata H."/>
            <person name="Sarno A.F."/>
            <person name="Shmutz J."/>
            <person name="Schroeder D."/>
            <person name="de Vargas C."/>
            <person name="Verret F."/>
            <person name="von Dassow P."/>
            <person name="Valentin K."/>
            <person name="Van de Peer Y."/>
            <person name="Wheeler G."/>
            <person name="Dacks J.B."/>
            <person name="Delwiche C.F."/>
            <person name="Dyhrman S.T."/>
            <person name="Glockner G."/>
            <person name="John U."/>
            <person name="Richards T."/>
            <person name="Worden A.Z."/>
            <person name="Zhang X."/>
            <person name="Grigoriev I.V."/>
            <person name="Allen A.E."/>
            <person name="Bidle K."/>
            <person name="Borodovsky M."/>
            <person name="Bowler C."/>
            <person name="Brownlee C."/>
            <person name="Cock J.M."/>
            <person name="Elias M."/>
            <person name="Gladyshev V.N."/>
            <person name="Groth M."/>
            <person name="Guda C."/>
            <person name="Hadaegh A."/>
            <person name="Iglesias-Rodriguez M.D."/>
            <person name="Jenkins J."/>
            <person name="Jones B.M."/>
            <person name="Lawson T."/>
            <person name="Leese F."/>
            <person name="Lindquist E."/>
            <person name="Lobanov A."/>
            <person name="Lomsadze A."/>
            <person name="Malik S.B."/>
            <person name="Marsh M.E."/>
            <person name="Mackinder L."/>
            <person name="Mock T."/>
            <person name="Mueller-Roeber B."/>
            <person name="Pagarete A."/>
            <person name="Parker M."/>
            <person name="Probert I."/>
            <person name="Quesneville H."/>
            <person name="Raines C."/>
            <person name="Rensing S.A."/>
            <person name="Riano-Pachon D.M."/>
            <person name="Richier S."/>
            <person name="Rokitta S."/>
            <person name="Shiraiwa Y."/>
            <person name="Soanes D.M."/>
            <person name="van der Giezen M."/>
            <person name="Wahlund T.M."/>
            <person name="Williams B."/>
            <person name="Wilson W."/>
            <person name="Wolfe G."/>
            <person name="Wurch L.L."/>
        </authorList>
    </citation>
    <scope>NUCLEOTIDE SEQUENCE</scope>
</reference>
<dbReference type="GeneID" id="17265447"/>
<evidence type="ECO:0000259" key="2">
    <source>
        <dbReference type="Pfam" id="PF00326"/>
    </source>
</evidence>
<dbReference type="STRING" id="2903.R1F705"/>
<dbReference type="SUPFAM" id="SSF53474">
    <property type="entry name" value="alpha/beta-Hydrolases"/>
    <property type="match status" value="1"/>
</dbReference>
<dbReference type="PaxDb" id="2903-EOD19902"/>
<dbReference type="Proteomes" id="UP000013827">
    <property type="component" value="Unassembled WGS sequence"/>
</dbReference>
<dbReference type="Gene3D" id="3.40.50.1820">
    <property type="entry name" value="alpha/beta hydrolase"/>
    <property type="match status" value="1"/>
</dbReference>
<dbReference type="KEGG" id="ehx:EMIHUDRAFT_434404"/>
<proteinExistence type="predicted"/>